<reference evidence="1 2" key="1">
    <citation type="journal article" date="2016" name="Nat. Commun.">
        <title>Thousands of microbial genomes shed light on interconnected biogeochemical processes in an aquifer system.</title>
        <authorList>
            <person name="Anantharaman K."/>
            <person name="Brown C.T."/>
            <person name="Hug L.A."/>
            <person name="Sharon I."/>
            <person name="Castelle C.J."/>
            <person name="Probst A.J."/>
            <person name="Thomas B.C."/>
            <person name="Singh A."/>
            <person name="Wilkins M.J."/>
            <person name="Karaoz U."/>
            <person name="Brodie E.L."/>
            <person name="Williams K.H."/>
            <person name="Hubbard S.S."/>
            <person name="Banfield J.F."/>
        </authorList>
    </citation>
    <scope>NUCLEOTIDE SEQUENCE [LARGE SCALE GENOMIC DNA]</scope>
</reference>
<dbReference type="AlphaFoldDB" id="A0A1F4UN87"/>
<dbReference type="Proteomes" id="UP000178615">
    <property type="component" value="Unassembled WGS sequence"/>
</dbReference>
<dbReference type="EMBL" id="MEUV01000004">
    <property type="protein sequence ID" value="OGC46451.1"/>
    <property type="molecule type" value="Genomic_DNA"/>
</dbReference>
<accession>A0A1F4UN87</accession>
<comment type="caution">
    <text evidence="1">The sequence shown here is derived from an EMBL/GenBank/DDBJ whole genome shotgun (WGS) entry which is preliminary data.</text>
</comment>
<evidence type="ECO:0000313" key="1">
    <source>
        <dbReference type="EMBL" id="OGC46451.1"/>
    </source>
</evidence>
<name>A0A1F4UN87_UNCKA</name>
<proteinExistence type="predicted"/>
<organism evidence="1 2">
    <name type="scientific">candidate division WWE3 bacterium RBG_19FT_COMBO_34_6</name>
    <dbReference type="NCBI Taxonomy" id="1802612"/>
    <lineage>
        <taxon>Bacteria</taxon>
        <taxon>Katanobacteria</taxon>
    </lineage>
</organism>
<protein>
    <submittedName>
        <fullName evidence="1">Uncharacterized protein</fullName>
    </submittedName>
</protein>
<evidence type="ECO:0000313" key="2">
    <source>
        <dbReference type="Proteomes" id="UP000178615"/>
    </source>
</evidence>
<sequence>MSDNNNFNQLDENLTVEFSSMNWSDATKILSSIRMYFVDADLSEQHKIFRRFKKIVKDAREYLGLIEHYSNLGWSDKAKLLAEIQRCEKEIQKYIHKPFD</sequence>
<gene>
    <name evidence="1" type="ORF">A2V49_02875</name>
</gene>